<evidence type="ECO:0000256" key="1">
    <source>
        <dbReference type="SAM" id="SignalP"/>
    </source>
</evidence>
<accession>A0ABD3N8N6</accession>
<evidence type="ECO:0000313" key="2">
    <source>
        <dbReference type="EMBL" id="KAL3770917.1"/>
    </source>
</evidence>
<name>A0ABD3N8N6_9STRA</name>
<comment type="caution">
    <text evidence="2">The sequence shown here is derived from an EMBL/GenBank/DDBJ whole genome shotgun (WGS) entry which is preliminary data.</text>
</comment>
<dbReference type="EMBL" id="JALLBG020000034">
    <property type="protein sequence ID" value="KAL3770917.1"/>
    <property type="molecule type" value="Genomic_DNA"/>
</dbReference>
<dbReference type="Proteomes" id="UP001530293">
    <property type="component" value="Unassembled WGS sequence"/>
</dbReference>
<evidence type="ECO:0000313" key="3">
    <source>
        <dbReference type="Proteomes" id="UP001530293"/>
    </source>
</evidence>
<sequence length="160" mass="16753">MISHRSTISILASILVLGNSALAFAPPPTHAQSASMTPTTTTLMMTKSSSNSNRRNFLNDFSSKVAAAITLVGTTTAASSPSAYALDFDSFERGEIASDTAKCDPKKDPKCIPKLTSDEALCQYGGGGEARGEACMRVRKAGGKLPEIKKEKSLGGAYAM</sequence>
<keyword evidence="1" id="KW-0732">Signal</keyword>
<protein>
    <submittedName>
        <fullName evidence="2">Uncharacterized protein</fullName>
    </submittedName>
</protein>
<feature type="chain" id="PRO_5044810955" evidence="1">
    <location>
        <begin position="24"/>
        <end position="160"/>
    </location>
</feature>
<gene>
    <name evidence="2" type="ORF">ACHAWU_003226</name>
</gene>
<keyword evidence="3" id="KW-1185">Reference proteome</keyword>
<reference evidence="2 3" key="1">
    <citation type="submission" date="2024-10" db="EMBL/GenBank/DDBJ databases">
        <title>Updated reference genomes for cyclostephanoid diatoms.</title>
        <authorList>
            <person name="Roberts W.R."/>
            <person name="Alverson A.J."/>
        </authorList>
    </citation>
    <scope>NUCLEOTIDE SEQUENCE [LARGE SCALE GENOMIC DNA]</scope>
    <source>
        <strain evidence="2 3">AJA232-27</strain>
    </source>
</reference>
<organism evidence="2 3">
    <name type="scientific">Discostella pseudostelligera</name>
    <dbReference type="NCBI Taxonomy" id="259834"/>
    <lineage>
        <taxon>Eukaryota</taxon>
        <taxon>Sar</taxon>
        <taxon>Stramenopiles</taxon>
        <taxon>Ochrophyta</taxon>
        <taxon>Bacillariophyta</taxon>
        <taxon>Coscinodiscophyceae</taxon>
        <taxon>Thalassiosirophycidae</taxon>
        <taxon>Stephanodiscales</taxon>
        <taxon>Stephanodiscaceae</taxon>
        <taxon>Discostella</taxon>
    </lineage>
</organism>
<proteinExistence type="predicted"/>
<dbReference type="AlphaFoldDB" id="A0ABD3N8N6"/>
<feature type="signal peptide" evidence="1">
    <location>
        <begin position="1"/>
        <end position="23"/>
    </location>
</feature>